<dbReference type="EMBL" id="JAUQSX010000005">
    <property type="protein sequence ID" value="MDO7847103.1"/>
    <property type="molecule type" value="Genomic_DNA"/>
</dbReference>
<comment type="caution">
    <text evidence="1">The sequence shown here is derived from an EMBL/GenBank/DDBJ whole genome shotgun (WGS) entry which is preliminary data.</text>
</comment>
<reference evidence="1" key="1">
    <citation type="submission" date="2023-07" db="EMBL/GenBank/DDBJ databases">
        <authorList>
            <person name="Kim M.K."/>
        </authorList>
    </citation>
    <scope>NUCLEOTIDE SEQUENCE</scope>
    <source>
        <strain evidence="1">M29</strain>
    </source>
</reference>
<evidence type="ECO:0000313" key="1">
    <source>
        <dbReference type="EMBL" id="MDO7847103.1"/>
    </source>
</evidence>
<keyword evidence="2" id="KW-1185">Reference proteome</keyword>
<proteinExistence type="predicted"/>
<name>A0ABT9AB85_9BACT</name>
<organism evidence="1 2">
    <name type="scientific">Hymenobacter mellowenesis</name>
    <dbReference type="NCBI Taxonomy" id="3063995"/>
    <lineage>
        <taxon>Bacteria</taxon>
        <taxon>Pseudomonadati</taxon>
        <taxon>Bacteroidota</taxon>
        <taxon>Cytophagia</taxon>
        <taxon>Cytophagales</taxon>
        <taxon>Hymenobacteraceae</taxon>
        <taxon>Hymenobacter</taxon>
    </lineage>
</organism>
<accession>A0ABT9AB85</accession>
<gene>
    <name evidence="1" type="ORF">Q5H92_12090</name>
</gene>
<evidence type="ECO:0000313" key="2">
    <source>
        <dbReference type="Proteomes" id="UP001167796"/>
    </source>
</evidence>
<dbReference type="Proteomes" id="UP001167796">
    <property type="component" value="Unassembled WGS sequence"/>
</dbReference>
<dbReference type="RefSeq" id="WP_305011781.1">
    <property type="nucleotide sequence ID" value="NZ_JAUQSX010000005.1"/>
</dbReference>
<protein>
    <submittedName>
        <fullName evidence="1">Uncharacterized protein</fullName>
    </submittedName>
</protein>
<sequence length="91" mass="10437">MNAHLLTVEKLAVLIKYQWDLRRFYKQAPAAEMALMDGLDWNNLAELLQDLKRYHHRLVSADYAAKIHSELLAVCADEETAQTFIGYASTL</sequence>